<dbReference type="AlphaFoldDB" id="A0A160DWI5"/>
<protein>
    <submittedName>
        <fullName evidence="1">Uncharacterized protein</fullName>
    </submittedName>
</protein>
<organism evidence="1 2">
    <name type="scientific">Dokdonella koreensis DS-123</name>
    <dbReference type="NCBI Taxonomy" id="1300342"/>
    <lineage>
        <taxon>Bacteria</taxon>
        <taxon>Pseudomonadati</taxon>
        <taxon>Pseudomonadota</taxon>
        <taxon>Gammaproteobacteria</taxon>
        <taxon>Lysobacterales</taxon>
        <taxon>Rhodanobacteraceae</taxon>
        <taxon>Dokdonella</taxon>
    </lineage>
</organism>
<dbReference type="KEGG" id="dko:I596_2799"/>
<sequence>MPLQGRELTIPLATRFVSGHPHYRPDRRYDDLLAFLFPKAADEIKMLPSAVIAMRRR</sequence>
<dbReference type="Proteomes" id="UP000076830">
    <property type="component" value="Chromosome"/>
</dbReference>
<evidence type="ECO:0000313" key="1">
    <source>
        <dbReference type="EMBL" id="ANB18794.1"/>
    </source>
</evidence>
<proteinExistence type="predicted"/>
<accession>A0A160DWI5</accession>
<reference evidence="1 2" key="1">
    <citation type="submission" date="2016-04" db="EMBL/GenBank/DDBJ databases">
        <title>Complete genome sequence of Dokdonella koreensis DS-123T.</title>
        <authorList>
            <person name="Kim J.F."/>
            <person name="Lee H."/>
            <person name="Kwak M.-J."/>
        </authorList>
    </citation>
    <scope>NUCLEOTIDE SEQUENCE [LARGE SCALE GENOMIC DNA]</scope>
    <source>
        <strain evidence="1 2">DS-123</strain>
    </source>
</reference>
<keyword evidence="2" id="KW-1185">Reference proteome</keyword>
<evidence type="ECO:0000313" key="2">
    <source>
        <dbReference type="Proteomes" id="UP000076830"/>
    </source>
</evidence>
<dbReference type="EMBL" id="CP015249">
    <property type="protein sequence ID" value="ANB18794.1"/>
    <property type="molecule type" value="Genomic_DNA"/>
</dbReference>
<name>A0A160DWI5_9GAMM</name>
<gene>
    <name evidence="1" type="ORF">I596_2799</name>
</gene>